<protein>
    <recommendedName>
        <fullName evidence="8">Vitellogenin domain-containing protein</fullName>
    </recommendedName>
</protein>
<evidence type="ECO:0000256" key="3">
    <source>
        <dbReference type="ARBA" id="ARBA00022729"/>
    </source>
</evidence>
<evidence type="ECO:0000256" key="5">
    <source>
        <dbReference type="ARBA" id="ARBA00023055"/>
    </source>
</evidence>
<dbReference type="Pfam" id="PF19444">
    <property type="entry name" value="MTP_lip_bd"/>
    <property type="match status" value="1"/>
</dbReference>
<evidence type="ECO:0000313" key="10">
    <source>
        <dbReference type="Proteomes" id="UP000694389"/>
    </source>
</evidence>
<dbReference type="InterPro" id="IPR039988">
    <property type="entry name" value="MTTP"/>
</dbReference>
<reference evidence="9" key="1">
    <citation type="submission" date="2025-08" db="UniProtKB">
        <authorList>
            <consortium name="Ensembl"/>
        </authorList>
    </citation>
    <scope>IDENTIFICATION</scope>
</reference>
<dbReference type="InterPro" id="IPR001747">
    <property type="entry name" value="Vitellogenin_N"/>
</dbReference>
<dbReference type="GO" id="GO:0005794">
    <property type="term" value="C:Golgi apparatus"/>
    <property type="evidence" value="ECO:0007669"/>
    <property type="project" value="TreeGrafter"/>
</dbReference>
<dbReference type="InterPro" id="IPR045811">
    <property type="entry name" value="MTP_lip-bd"/>
</dbReference>
<dbReference type="SUPFAM" id="SSF56968">
    <property type="entry name" value="Lipovitellin-phosvitin complex, beta-sheet shell regions"/>
    <property type="match status" value="1"/>
</dbReference>
<evidence type="ECO:0000256" key="4">
    <source>
        <dbReference type="ARBA" id="ARBA00022824"/>
    </source>
</evidence>
<dbReference type="GO" id="GO:0042632">
    <property type="term" value="P:cholesterol homeostasis"/>
    <property type="evidence" value="ECO:0007669"/>
    <property type="project" value="TreeGrafter"/>
</dbReference>
<gene>
    <name evidence="9" type="primary">mttp</name>
</gene>
<dbReference type="Proteomes" id="UP000694389">
    <property type="component" value="Unassembled WGS sequence"/>
</dbReference>
<dbReference type="Ensembl" id="ENSDLAT00005004391.2">
    <property type="protein sequence ID" value="ENSDLAP00005004245.2"/>
    <property type="gene ID" value="ENSDLAG00005001795.2"/>
</dbReference>
<dbReference type="GO" id="GO:0005548">
    <property type="term" value="F:phospholipid transporter activity"/>
    <property type="evidence" value="ECO:0007669"/>
    <property type="project" value="InterPro"/>
</dbReference>
<keyword evidence="4" id="KW-0256">Endoplasmic reticulum</keyword>
<keyword evidence="5" id="KW-0445">Lipid transport</keyword>
<accession>A0A8C4GFS4</accession>
<keyword evidence="6 7" id="KW-1015">Disulfide bond</keyword>
<dbReference type="GO" id="GO:0008289">
    <property type="term" value="F:lipid binding"/>
    <property type="evidence" value="ECO:0007669"/>
    <property type="project" value="InterPro"/>
</dbReference>
<dbReference type="GO" id="GO:0042157">
    <property type="term" value="P:lipoprotein metabolic process"/>
    <property type="evidence" value="ECO:0007669"/>
    <property type="project" value="TreeGrafter"/>
</dbReference>
<dbReference type="FunFam" id="1.25.10.20:FF:000001">
    <property type="entry name" value="microsomal triglyceride transfer protein large subunit"/>
    <property type="match status" value="1"/>
</dbReference>
<dbReference type="Pfam" id="PF01347">
    <property type="entry name" value="Vitellogenin_N"/>
    <property type="match status" value="1"/>
</dbReference>
<dbReference type="FunFam" id="2.30.230.10:FF:000001">
    <property type="entry name" value="Microsomal triglyceride transfer protein large subunit"/>
    <property type="match status" value="1"/>
</dbReference>
<dbReference type="InterPro" id="IPR015816">
    <property type="entry name" value="Vitellinogen_b-sht_N"/>
</dbReference>
<dbReference type="GO" id="GO:0005783">
    <property type="term" value="C:endoplasmic reticulum"/>
    <property type="evidence" value="ECO:0007669"/>
    <property type="project" value="UniProtKB-SubCell"/>
</dbReference>
<dbReference type="GO" id="GO:0120013">
    <property type="term" value="F:lipid transfer activity"/>
    <property type="evidence" value="ECO:0007669"/>
    <property type="project" value="UniProtKB-ARBA"/>
</dbReference>
<name>A0A8C4GFS4_DICLA</name>
<dbReference type="InterPro" id="IPR015819">
    <property type="entry name" value="Lipid_transp_b-sht_shell"/>
</dbReference>
<feature type="domain" description="Vitellogenin" evidence="8">
    <location>
        <begin position="1"/>
        <end position="630"/>
    </location>
</feature>
<dbReference type="AlphaFoldDB" id="A0A8C4GFS4"/>
<dbReference type="GeneTree" id="ENSGT00390000011412"/>
<evidence type="ECO:0000256" key="7">
    <source>
        <dbReference type="PROSITE-ProRule" id="PRU00557"/>
    </source>
</evidence>
<dbReference type="SMART" id="SM00638">
    <property type="entry name" value="LPD_N"/>
    <property type="match status" value="1"/>
</dbReference>
<comment type="subcellular location">
    <subcellularLocation>
        <location evidence="1">Endoplasmic reticulum</location>
    </subcellularLocation>
</comment>
<evidence type="ECO:0000313" key="9">
    <source>
        <dbReference type="Ensembl" id="ENSDLAP00005004245.2"/>
    </source>
</evidence>
<comment type="caution">
    <text evidence="7">Lacks conserved residue(s) required for the propagation of feature annotation.</text>
</comment>
<feature type="disulfide bond" evidence="7">
    <location>
        <begin position="412"/>
        <end position="417"/>
    </location>
</feature>
<dbReference type="Gene3D" id="1.25.10.20">
    <property type="entry name" value="Vitellinogen, superhelical"/>
    <property type="match status" value="1"/>
</dbReference>
<dbReference type="PANTHER" id="PTHR13024:SF1">
    <property type="entry name" value="MICROSOMAL TRIGLYCERIDE TRANSFER PROTEIN LARGE SUBUNIT"/>
    <property type="match status" value="1"/>
</dbReference>
<keyword evidence="3" id="KW-0732">Signal</keyword>
<proteinExistence type="predicted"/>
<evidence type="ECO:0000256" key="6">
    <source>
        <dbReference type="ARBA" id="ARBA00023157"/>
    </source>
</evidence>
<dbReference type="PROSITE" id="PS51211">
    <property type="entry name" value="VITELLOGENIN"/>
    <property type="match status" value="1"/>
</dbReference>
<dbReference type="InterPro" id="IPR011030">
    <property type="entry name" value="Lipovitellin_superhlx_dom"/>
</dbReference>
<sequence>NNNQLYKFSYTTEVLVDKTKGSKEGSAGYRISSDVDVNLVWRDPSSKDDQLIQLVISNVRLNPASRRSEKKNVLHGSTAESVLGKTKLAALTKPFLLHLRNGKAKAFYSYWAEPATIKNLKRGLASLLQVQLKTGKVIENDVSGRCIVEYKAVKGQVTRTKILETCKTAETGFTTHSQVMGVSRKSSSVTVFTLEDGFIRSAVADETHSLAVNTRRSTAAKVVSKQTLTLVGTEAGPLEVAGKDVAGVVKSIDAKLAAVGIVAEKVKSQCKGCPSLFEHWQTQQKLLEPASLSKATAPRSFLALIQGIRKASKDEILKVLKSASKTSLPQVVDAVTSSQTTASLDAMLEFLNFTDTKGFVLQERFLYACGFASHPNERMLQALLDISNGKIGSTDIKESVVIIMGALVHKLCQKGECNLPTVVQVKKLLLDSPESRQVESEVQMYLLALKNSMLPEAIPIFTKYAESELGSYSTIALTALQRYDVKLMTNEVKQTVNRVYHQNRRIYEKNVRAAAADVILSSNPSYMEVKNLLLSIGNLPHEMNKYMLSKIQDILRFQLPARFVMEDMISHNYDRFAKVGSSSAFSGFMAQSADVTSTYSLDILYSGSGILRRSNMNIYGASKGATLHGLQVAIEAQGLESLIAATPDQGEEDLESFAGMSALLFDVQLRPVTFFKGYSDLMSKMFSMSGEPMNVVKGLILLTDHSEVIQLQSGLKASAEFQGGLAIDISGGMEISLWYRESKTSVNNRGALVVTGNVTVDMDFMRAGVEVSFETEASLDFITTVQFSEYPFLVCMQMDKTTFPVRYCETLPEKKMSRLFGSKKQLVPGSEFPLHQENSNMCKKVFDSSW</sequence>
<keyword evidence="2" id="KW-0813">Transport</keyword>
<dbReference type="PANTHER" id="PTHR13024">
    <property type="entry name" value="MICROSOMAL TRIGLYCERIDE TRANSFER PROTEIN, LARGE SUBUNIT"/>
    <property type="match status" value="1"/>
</dbReference>
<evidence type="ECO:0000256" key="2">
    <source>
        <dbReference type="ARBA" id="ARBA00022448"/>
    </source>
</evidence>
<dbReference type="GO" id="GO:0016323">
    <property type="term" value="C:basolateral plasma membrane"/>
    <property type="evidence" value="ECO:0007669"/>
    <property type="project" value="TreeGrafter"/>
</dbReference>
<keyword evidence="10" id="KW-1185">Reference proteome</keyword>
<dbReference type="SUPFAM" id="SSF48431">
    <property type="entry name" value="Lipovitellin-phosvitin complex, superhelical domain"/>
    <property type="match status" value="1"/>
</dbReference>
<organism evidence="9 10">
    <name type="scientific">Dicentrarchus labrax</name>
    <name type="common">European seabass</name>
    <name type="synonym">Morone labrax</name>
    <dbReference type="NCBI Taxonomy" id="13489"/>
    <lineage>
        <taxon>Eukaryota</taxon>
        <taxon>Metazoa</taxon>
        <taxon>Chordata</taxon>
        <taxon>Craniata</taxon>
        <taxon>Vertebrata</taxon>
        <taxon>Euteleostomi</taxon>
        <taxon>Actinopterygii</taxon>
        <taxon>Neopterygii</taxon>
        <taxon>Teleostei</taxon>
        <taxon>Neoteleostei</taxon>
        <taxon>Acanthomorphata</taxon>
        <taxon>Eupercaria</taxon>
        <taxon>Moronidae</taxon>
        <taxon>Dicentrarchus</taxon>
    </lineage>
</organism>
<reference evidence="9" key="2">
    <citation type="submission" date="2025-09" db="UniProtKB">
        <authorList>
            <consortium name="Ensembl"/>
        </authorList>
    </citation>
    <scope>IDENTIFICATION</scope>
</reference>
<evidence type="ECO:0000256" key="1">
    <source>
        <dbReference type="ARBA" id="ARBA00004240"/>
    </source>
</evidence>
<dbReference type="Gene3D" id="2.30.230.10">
    <property type="entry name" value="Lipovitellin, beta-sheet shell regions, chain A"/>
    <property type="match status" value="1"/>
</dbReference>
<evidence type="ECO:0000259" key="8">
    <source>
        <dbReference type="PROSITE" id="PS51211"/>
    </source>
</evidence>